<evidence type="ECO:0000313" key="3">
    <source>
        <dbReference type="Proteomes" id="UP001632038"/>
    </source>
</evidence>
<dbReference type="Gene3D" id="3.10.450.10">
    <property type="match status" value="1"/>
</dbReference>
<organism evidence="2 3">
    <name type="scientific">Castilleja foliolosa</name>
    <dbReference type="NCBI Taxonomy" id="1961234"/>
    <lineage>
        <taxon>Eukaryota</taxon>
        <taxon>Viridiplantae</taxon>
        <taxon>Streptophyta</taxon>
        <taxon>Embryophyta</taxon>
        <taxon>Tracheophyta</taxon>
        <taxon>Spermatophyta</taxon>
        <taxon>Magnoliopsida</taxon>
        <taxon>eudicotyledons</taxon>
        <taxon>Gunneridae</taxon>
        <taxon>Pentapetalae</taxon>
        <taxon>asterids</taxon>
        <taxon>lamiids</taxon>
        <taxon>Lamiales</taxon>
        <taxon>Orobanchaceae</taxon>
        <taxon>Pedicularideae</taxon>
        <taxon>Castillejinae</taxon>
        <taxon>Castilleja</taxon>
    </lineage>
</organism>
<proteinExistence type="predicted"/>
<dbReference type="Proteomes" id="UP001632038">
    <property type="component" value="Unassembled WGS sequence"/>
</dbReference>
<gene>
    <name evidence="2" type="ORF">CASFOL_038446</name>
</gene>
<reference evidence="3" key="1">
    <citation type="journal article" date="2024" name="IScience">
        <title>Strigolactones Initiate the Formation of Haustorium-like Structures in Castilleja.</title>
        <authorList>
            <person name="Buerger M."/>
            <person name="Peterson D."/>
            <person name="Chory J."/>
        </authorList>
    </citation>
    <scope>NUCLEOTIDE SEQUENCE [LARGE SCALE GENOMIC DNA]</scope>
</reference>
<dbReference type="EMBL" id="JAVIJP010000081">
    <property type="protein sequence ID" value="KAL3618125.1"/>
    <property type="molecule type" value="Genomic_DNA"/>
</dbReference>
<name>A0ABD3BL26_9LAMI</name>
<comment type="caution">
    <text evidence="2">The sequence shown here is derived from an EMBL/GenBank/DDBJ whole genome shotgun (WGS) entry which is preliminary data.</text>
</comment>
<feature type="compositionally biased region" description="Basic and acidic residues" evidence="1">
    <location>
        <begin position="1"/>
        <end position="13"/>
    </location>
</feature>
<accession>A0ABD3BL26</accession>
<sequence>MALCGDREPEEAGGKYSGTKKSINKMRRQLDKFEDQNPQAKKRVNRIRRQIQKLEHELDHGESDDEVLDDINTDHAAMREYEYAALKKKSGLPPSARRVRTYNPDSSNKSAVRQIQQSAKMAIGYFNKQSPIRYCVVDFIKGTRMYCAGYLFVVTFAAKPEGGGEEPKTFEARVYHGIGRTEVQYVKIVDTYRGIVG</sequence>
<dbReference type="AlphaFoldDB" id="A0ABD3BL26"/>
<evidence type="ECO:0008006" key="4">
    <source>
        <dbReference type="Google" id="ProtNLM"/>
    </source>
</evidence>
<evidence type="ECO:0000313" key="2">
    <source>
        <dbReference type="EMBL" id="KAL3618125.1"/>
    </source>
</evidence>
<feature type="region of interest" description="Disordered" evidence="1">
    <location>
        <begin position="1"/>
        <end position="23"/>
    </location>
</feature>
<evidence type="ECO:0000256" key="1">
    <source>
        <dbReference type="SAM" id="MobiDB-lite"/>
    </source>
</evidence>
<protein>
    <recommendedName>
        <fullName evidence="4">YDG domain-containing protein</fullName>
    </recommendedName>
</protein>
<keyword evidence="3" id="KW-1185">Reference proteome</keyword>